<comment type="caution">
    <text evidence="3">The sequence shown here is derived from an EMBL/GenBank/DDBJ whole genome shotgun (WGS) entry which is preliminary data.</text>
</comment>
<evidence type="ECO:0000256" key="1">
    <source>
        <dbReference type="SAM" id="MobiDB-lite"/>
    </source>
</evidence>
<evidence type="ECO:0008006" key="5">
    <source>
        <dbReference type="Google" id="ProtNLM"/>
    </source>
</evidence>
<feature type="region of interest" description="Disordered" evidence="1">
    <location>
        <begin position="50"/>
        <end position="70"/>
    </location>
</feature>
<evidence type="ECO:0000313" key="3">
    <source>
        <dbReference type="EMBL" id="VVB07932.1"/>
    </source>
</evidence>
<feature type="signal peptide" evidence="2">
    <location>
        <begin position="1"/>
        <end position="25"/>
    </location>
</feature>
<dbReference type="EMBL" id="CABITT030000006">
    <property type="protein sequence ID" value="VVB07932.1"/>
    <property type="molecule type" value="Genomic_DNA"/>
</dbReference>
<proteinExistence type="predicted"/>
<accession>A0A565C2S7</accession>
<evidence type="ECO:0000313" key="4">
    <source>
        <dbReference type="Proteomes" id="UP000489600"/>
    </source>
</evidence>
<dbReference type="Proteomes" id="UP000489600">
    <property type="component" value="Unassembled WGS sequence"/>
</dbReference>
<keyword evidence="4" id="KW-1185">Reference proteome</keyword>
<evidence type="ECO:0000256" key="2">
    <source>
        <dbReference type="SAM" id="SignalP"/>
    </source>
</evidence>
<sequence length="70" mass="7422">MEKKRASQLGVVLFLVVVLLVPTQTECVLSSQQEPVQINGVKMMTYYKPTTAIDTGPSTSRPGGGGKASP</sequence>
<reference evidence="3" key="1">
    <citation type="submission" date="2019-07" db="EMBL/GenBank/DDBJ databases">
        <authorList>
            <person name="Dittberner H."/>
        </authorList>
    </citation>
    <scope>NUCLEOTIDE SEQUENCE [LARGE SCALE GENOMIC DNA]</scope>
</reference>
<name>A0A565C2S7_9BRAS</name>
<keyword evidence="2" id="KW-0732">Signal</keyword>
<dbReference type="AlphaFoldDB" id="A0A565C2S7"/>
<gene>
    <name evidence="3" type="ORF">ANE_LOCUS18376</name>
</gene>
<protein>
    <recommendedName>
        <fullName evidence="5">Transmembrane protein</fullName>
    </recommendedName>
</protein>
<feature type="chain" id="PRO_5021837686" description="Transmembrane protein" evidence="2">
    <location>
        <begin position="26"/>
        <end position="70"/>
    </location>
</feature>
<organism evidence="3 4">
    <name type="scientific">Arabis nemorensis</name>
    <dbReference type="NCBI Taxonomy" id="586526"/>
    <lineage>
        <taxon>Eukaryota</taxon>
        <taxon>Viridiplantae</taxon>
        <taxon>Streptophyta</taxon>
        <taxon>Embryophyta</taxon>
        <taxon>Tracheophyta</taxon>
        <taxon>Spermatophyta</taxon>
        <taxon>Magnoliopsida</taxon>
        <taxon>eudicotyledons</taxon>
        <taxon>Gunneridae</taxon>
        <taxon>Pentapetalae</taxon>
        <taxon>rosids</taxon>
        <taxon>malvids</taxon>
        <taxon>Brassicales</taxon>
        <taxon>Brassicaceae</taxon>
        <taxon>Arabideae</taxon>
        <taxon>Arabis</taxon>
    </lineage>
</organism>